<gene>
    <name evidence="3" type="ORF">DSM19430T_24130</name>
</gene>
<feature type="transmembrane region" description="Helical" evidence="1">
    <location>
        <begin position="444"/>
        <end position="465"/>
    </location>
</feature>
<dbReference type="Proteomes" id="UP000503820">
    <property type="component" value="Unassembled WGS sequence"/>
</dbReference>
<feature type="domain" description="Phage tail tape measure protein" evidence="2">
    <location>
        <begin position="90"/>
        <end position="288"/>
    </location>
</feature>
<reference evidence="3 4" key="1">
    <citation type="submission" date="2020-05" db="EMBL/GenBank/DDBJ databases">
        <title>Draft genome sequence of Desulfovibrio psychrotolerans JS1T.</title>
        <authorList>
            <person name="Ueno A."/>
            <person name="Tamazawa S."/>
            <person name="Tamamura S."/>
            <person name="Murakami T."/>
            <person name="Kiyama T."/>
            <person name="Inomata H."/>
            <person name="Amano Y."/>
            <person name="Miyakawa K."/>
            <person name="Tamaki H."/>
            <person name="Naganuma T."/>
            <person name="Kaneko K."/>
        </authorList>
    </citation>
    <scope>NUCLEOTIDE SEQUENCE [LARGE SCALE GENOMIC DNA]</scope>
    <source>
        <strain evidence="3 4">JS1</strain>
    </source>
</reference>
<protein>
    <recommendedName>
        <fullName evidence="2">Phage tail tape measure protein domain-containing protein</fullName>
    </recommendedName>
</protein>
<dbReference type="Pfam" id="PF10145">
    <property type="entry name" value="PhageMin_Tail"/>
    <property type="match status" value="1"/>
</dbReference>
<sequence>MSTKLEKLTFSIDLLTKGVTGKVGEVQRSLDSLASKSSAAFMQIGMGAAGVAGAGMSLLNIVQPAREMNKALAEVSTLDVSDQALKLLSNEALKYSIQFGESATAFVSSAYDIQSSIAGLDGSELAKFTRASNVLAKATKADAATMTGYMGTMYGIFKQQADVMGKAEWVEQLTGQTATAVKMFSTNGREMSSAFTSLGANATAAGIQAAEQMAILGTLQASMSGSEAGTKYKAFLAGVGNAQKTLGLSFTDSQGRMLGMMDILGKLKGKFGDTLSLADAGELKKAFGSEEAVSLINMLMADTKGLGAAIDQIGNINGMDKASQMAGKMVDPLDRVAQGANAVRIALGQSILKGVAPFANKLADTLGVLSKWTQMFPNITKWVGTGLVVILGLAAALGTLSIITGMSRVAMIGLQPAITALTWGLNGMRTAITLVNLAWKANPLGMIIGGIGLLIAALPTLLGLWDSFKQAFGDTLWGKVVMAVLNPVVMVLRQIGGAVSWVLDKLGLLPEFSGALSSAVQGVSASGGQGVVDTPAMLDAPRSASVPSGGVTQSISNAMTRNSSNSRTIQQVNITTSKELDAQSINEMAWMAAG</sequence>
<comment type="caution">
    <text evidence="3">The sequence shown here is derived from an EMBL/GenBank/DDBJ whole genome shotgun (WGS) entry which is preliminary data.</text>
</comment>
<evidence type="ECO:0000313" key="3">
    <source>
        <dbReference type="EMBL" id="GFM37729.1"/>
    </source>
</evidence>
<dbReference type="EMBL" id="BLVP01000009">
    <property type="protein sequence ID" value="GFM37729.1"/>
    <property type="molecule type" value="Genomic_DNA"/>
</dbReference>
<feature type="transmembrane region" description="Helical" evidence="1">
    <location>
        <begin position="40"/>
        <end position="62"/>
    </location>
</feature>
<keyword evidence="1" id="KW-0812">Transmembrane</keyword>
<dbReference type="RefSeq" id="WP_174410368.1">
    <property type="nucleotide sequence ID" value="NZ_BLVP01000009.1"/>
</dbReference>
<accession>A0A7J0BVI5</accession>
<dbReference type="InterPro" id="IPR010090">
    <property type="entry name" value="Phage_tape_meas"/>
</dbReference>
<dbReference type="NCBIfam" id="TIGR01760">
    <property type="entry name" value="tape_meas_TP901"/>
    <property type="match status" value="1"/>
</dbReference>
<proteinExistence type="predicted"/>
<evidence type="ECO:0000259" key="2">
    <source>
        <dbReference type="Pfam" id="PF10145"/>
    </source>
</evidence>
<evidence type="ECO:0000313" key="4">
    <source>
        <dbReference type="Proteomes" id="UP000503820"/>
    </source>
</evidence>
<keyword evidence="4" id="KW-1185">Reference proteome</keyword>
<dbReference type="AlphaFoldDB" id="A0A7J0BVI5"/>
<name>A0A7J0BVI5_9BACT</name>
<keyword evidence="1" id="KW-0472">Membrane</keyword>
<feature type="transmembrane region" description="Helical" evidence="1">
    <location>
        <begin position="382"/>
        <end position="403"/>
    </location>
</feature>
<keyword evidence="1" id="KW-1133">Transmembrane helix</keyword>
<organism evidence="3 4">
    <name type="scientific">Desulfovibrio psychrotolerans</name>
    <dbReference type="NCBI Taxonomy" id="415242"/>
    <lineage>
        <taxon>Bacteria</taxon>
        <taxon>Pseudomonadati</taxon>
        <taxon>Thermodesulfobacteriota</taxon>
        <taxon>Desulfovibrionia</taxon>
        <taxon>Desulfovibrionales</taxon>
        <taxon>Desulfovibrionaceae</taxon>
        <taxon>Desulfovibrio</taxon>
    </lineage>
</organism>
<evidence type="ECO:0000256" key="1">
    <source>
        <dbReference type="SAM" id="Phobius"/>
    </source>
</evidence>